<dbReference type="CDD" id="cd00200">
    <property type="entry name" value="WD40"/>
    <property type="match status" value="1"/>
</dbReference>
<evidence type="ECO:0000256" key="4">
    <source>
        <dbReference type="SAM" id="Coils"/>
    </source>
</evidence>
<protein>
    <recommendedName>
        <fullName evidence="6">Pre-mRNA processing factor 4 (PRP4)-like domain-containing protein</fullName>
    </recommendedName>
</protein>
<dbReference type="PROSITE" id="PS50294">
    <property type="entry name" value="WD_REPEATS_REGION"/>
    <property type="match status" value="5"/>
</dbReference>
<keyword evidence="1 3" id="KW-0853">WD repeat</keyword>
<feature type="repeat" description="WD" evidence="3">
    <location>
        <begin position="301"/>
        <end position="342"/>
    </location>
</feature>
<feature type="repeat" description="WD" evidence="3">
    <location>
        <begin position="343"/>
        <end position="384"/>
    </location>
</feature>
<dbReference type="InterPro" id="IPR036285">
    <property type="entry name" value="PRP4-like_sf"/>
</dbReference>
<dbReference type="PANTHER" id="PTHR19846:SF0">
    <property type="entry name" value="PRE-MRNA PROCESSING FACTOR 4"/>
    <property type="match status" value="1"/>
</dbReference>
<dbReference type="Proteomes" id="UP001152759">
    <property type="component" value="Chromosome 8"/>
</dbReference>
<feature type="compositionally biased region" description="Basic and acidic residues" evidence="5">
    <location>
        <begin position="20"/>
        <end position="47"/>
    </location>
</feature>
<evidence type="ECO:0000256" key="3">
    <source>
        <dbReference type="PROSITE-ProRule" id="PRU00221"/>
    </source>
</evidence>
<feature type="repeat" description="WD" evidence="3">
    <location>
        <begin position="427"/>
        <end position="469"/>
    </location>
</feature>
<keyword evidence="2" id="KW-0677">Repeat</keyword>
<keyword evidence="4" id="KW-0175">Coiled coil</keyword>
<dbReference type="Gene3D" id="2.130.10.10">
    <property type="entry name" value="YVTN repeat-like/Quinoprotein amine dehydrogenase"/>
    <property type="match status" value="2"/>
</dbReference>
<dbReference type="Pfam" id="PF00400">
    <property type="entry name" value="WD40"/>
    <property type="match status" value="7"/>
</dbReference>
<dbReference type="AlphaFoldDB" id="A0A9P0F901"/>
<feature type="repeat" description="WD" evidence="3">
    <location>
        <begin position="209"/>
        <end position="250"/>
    </location>
</feature>
<dbReference type="Pfam" id="PF08799">
    <property type="entry name" value="PRP4"/>
    <property type="match status" value="1"/>
</dbReference>
<reference evidence="7" key="1">
    <citation type="submission" date="2021-12" db="EMBL/GenBank/DDBJ databases">
        <authorList>
            <person name="King R."/>
        </authorList>
    </citation>
    <scope>NUCLEOTIDE SEQUENCE</scope>
</reference>
<dbReference type="InterPro" id="IPR015943">
    <property type="entry name" value="WD40/YVTN_repeat-like_dom_sf"/>
</dbReference>
<gene>
    <name evidence="7" type="ORF">BEMITA_LOCUS13086</name>
</gene>
<dbReference type="FunFam" id="2.130.10.10:FF:000443">
    <property type="entry name" value="U4/U6 small nuclear ribonucleoprotein Prp4"/>
    <property type="match status" value="1"/>
</dbReference>
<feature type="region of interest" description="Disordered" evidence="5">
    <location>
        <begin position="1"/>
        <end position="61"/>
    </location>
</feature>
<dbReference type="PROSITE" id="PS50082">
    <property type="entry name" value="WD_REPEATS_2"/>
    <property type="match status" value="7"/>
</dbReference>
<dbReference type="InterPro" id="IPR036322">
    <property type="entry name" value="WD40_repeat_dom_sf"/>
</dbReference>
<dbReference type="GO" id="GO:0017070">
    <property type="term" value="F:U6 snRNA binding"/>
    <property type="evidence" value="ECO:0007669"/>
    <property type="project" value="TreeGrafter"/>
</dbReference>
<dbReference type="GO" id="GO:0030621">
    <property type="term" value="F:U4 snRNA binding"/>
    <property type="evidence" value="ECO:0007669"/>
    <property type="project" value="TreeGrafter"/>
</dbReference>
<evidence type="ECO:0000256" key="2">
    <source>
        <dbReference type="ARBA" id="ARBA00022737"/>
    </source>
</evidence>
<dbReference type="GO" id="GO:0000398">
    <property type="term" value="P:mRNA splicing, via spliceosome"/>
    <property type="evidence" value="ECO:0007669"/>
    <property type="project" value="TreeGrafter"/>
</dbReference>
<keyword evidence="8" id="KW-1185">Reference proteome</keyword>
<dbReference type="PANTHER" id="PTHR19846">
    <property type="entry name" value="WD40 REPEAT PROTEIN"/>
    <property type="match status" value="1"/>
</dbReference>
<feature type="repeat" description="WD" evidence="3">
    <location>
        <begin position="470"/>
        <end position="504"/>
    </location>
</feature>
<dbReference type="PRINTS" id="PR00320">
    <property type="entry name" value="GPROTEINBRPT"/>
</dbReference>
<dbReference type="GO" id="GO:0046540">
    <property type="term" value="C:U4/U6 x U5 tri-snRNP complex"/>
    <property type="evidence" value="ECO:0007669"/>
    <property type="project" value="TreeGrafter"/>
</dbReference>
<feature type="repeat" description="WD" evidence="3">
    <location>
        <begin position="251"/>
        <end position="300"/>
    </location>
</feature>
<dbReference type="SUPFAM" id="SSF50978">
    <property type="entry name" value="WD40 repeat-like"/>
    <property type="match status" value="1"/>
</dbReference>
<feature type="coiled-coil region" evidence="4">
    <location>
        <begin position="116"/>
        <end position="144"/>
    </location>
</feature>
<evidence type="ECO:0000313" key="8">
    <source>
        <dbReference type="Proteomes" id="UP001152759"/>
    </source>
</evidence>
<dbReference type="SUPFAM" id="SSF158230">
    <property type="entry name" value="PRP4-like"/>
    <property type="match status" value="1"/>
</dbReference>
<evidence type="ECO:0000313" key="7">
    <source>
        <dbReference type="EMBL" id="CAH0394833.1"/>
    </source>
</evidence>
<accession>A0A9P0F901</accession>
<feature type="domain" description="Pre-mRNA processing factor 4 (PRP4)-like" evidence="6">
    <location>
        <begin position="85"/>
        <end position="137"/>
    </location>
</feature>
<dbReference type="Gene3D" id="4.10.280.110">
    <property type="entry name" value="Pre-mRNA processing factor 4 domain"/>
    <property type="match status" value="1"/>
</dbReference>
<dbReference type="SMART" id="SM00500">
    <property type="entry name" value="SFM"/>
    <property type="match status" value="1"/>
</dbReference>
<dbReference type="FunFam" id="2.130.10.10:FF:001211">
    <property type="entry name" value="CBN-PRP-4 protein"/>
    <property type="match status" value="1"/>
</dbReference>
<dbReference type="OrthoDB" id="540662at2759"/>
<dbReference type="SMART" id="SM00320">
    <property type="entry name" value="WD40"/>
    <property type="match status" value="7"/>
</dbReference>
<evidence type="ECO:0000259" key="6">
    <source>
        <dbReference type="SMART" id="SM00500"/>
    </source>
</evidence>
<dbReference type="InterPro" id="IPR020472">
    <property type="entry name" value="WD40_PAC1"/>
</dbReference>
<dbReference type="KEGG" id="btab:109030230"/>
<dbReference type="InterPro" id="IPR014906">
    <property type="entry name" value="PRP4-like"/>
</dbReference>
<dbReference type="EMBL" id="OU963869">
    <property type="protein sequence ID" value="CAH0394833.1"/>
    <property type="molecule type" value="Genomic_DNA"/>
</dbReference>
<feature type="repeat" description="WD" evidence="3">
    <location>
        <begin position="385"/>
        <end position="426"/>
    </location>
</feature>
<name>A0A9P0F901_BEMTA</name>
<sequence>MSDDEDILYIKKQKTSHYGPLDDKLRPTSMDHDESSQDSSKGMDMDNIHISNEYMDLEDDMDRDKQALREEFERRRKARQVNVSTDDSEVKTSLRQLGEPICLFGEGPAERRNRLRDLLSRLGEDAIKKKQEAEEERIQQEKDQETTWYHEGPEALKSARSWIAAFSLQRAKQRLEKARATVLNNETATTARKQELHKRLTSLSIYCSQIGDTRPITFCSFSPNSQLLATCSWSGLMKLWSIPDCEQQHTFKGHEGFVGCVKFHPKATIADTQNTCELASCGYDGSVKLWSMDRETAIADLTGHDARVSRVAFHPSGRFLGTCCFDHSWRLWDLESTQEVLHQEGHCQPVYSIAFQNDGSVAATGGMDAFGRVWDLRTGRCIMFMEGHLKSIYGVDFSPNGYIMATGSEDNSCRIWDLRKVACVYTIPAHMNLVSHVKFQEDEGHFLVTASYDNTAKIWSNKTWQPMKTLSGHYGKVMGMDVSPDSKFIATCSYDRTYKLWAPE</sequence>
<dbReference type="InterPro" id="IPR019775">
    <property type="entry name" value="WD40_repeat_CS"/>
</dbReference>
<proteinExistence type="predicted"/>
<evidence type="ECO:0000256" key="1">
    <source>
        <dbReference type="ARBA" id="ARBA00022574"/>
    </source>
</evidence>
<dbReference type="PROSITE" id="PS00678">
    <property type="entry name" value="WD_REPEATS_1"/>
    <property type="match status" value="2"/>
</dbReference>
<evidence type="ECO:0000256" key="5">
    <source>
        <dbReference type="SAM" id="MobiDB-lite"/>
    </source>
</evidence>
<organism evidence="7 8">
    <name type="scientific">Bemisia tabaci</name>
    <name type="common">Sweetpotato whitefly</name>
    <name type="synonym">Aleurodes tabaci</name>
    <dbReference type="NCBI Taxonomy" id="7038"/>
    <lineage>
        <taxon>Eukaryota</taxon>
        <taxon>Metazoa</taxon>
        <taxon>Ecdysozoa</taxon>
        <taxon>Arthropoda</taxon>
        <taxon>Hexapoda</taxon>
        <taxon>Insecta</taxon>
        <taxon>Pterygota</taxon>
        <taxon>Neoptera</taxon>
        <taxon>Paraneoptera</taxon>
        <taxon>Hemiptera</taxon>
        <taxon>Sternorrhyncha</taxon>
        <taxon>Aleyrodoidea</taxon>
        <taxon>Aleyrodidae</taxon>
        <taxon>Aleyrodinae</taxon>
        <taxon>Bemisia</taxon>
    </lineage>
</organism>
<dbReference type="InterPro" id="IPR001680">
    <property type="entry name" value="WD40_rpt"/>
</dbReference>